<accession>A0AAV4DMH5</accession>
<evidence type="ECO:0000256" key="2">
    <source>
        <dbReference type="ARBA" id="ARBA00022448"/>
    </source>
</evidence>
<evidence type="ECO:0000256" key="1">
    <source>
        <dbReference type="ARBA" id="ARBA00004141"/>
    </source>
</evidence>
<keyword evidence="9 11" id="KW-0739">Sodium transport</keyword>
<keyword evidence="13" id="KW-1185">Reference proteome</keyword>
<evidence type="ECO:0000256" key="10">
    <source>
        <dbReference type="ARBA" id="ARBA00023303"/>
    </source>
</evidence>
<reference evidence="12 13" key="1">
    <citation type="journal article" date="2021" name="Elife">
        <title>Chloroplast acquisition without the gene transfer in kleptoplastic sea slugs, Plakobranchus ocellatus.</title>
        <authorList>
            <person name="Maeda T."/>
            <person name="Takahashi S."/>
            <person name="Yoshida T."/>
            <person name="Shimamura S."/>
            <person name="Takaki Y."/>
            <person name="Nagai Y."/>
            <person name="Toyoda A."/>
            <person name="Suzuki Y."/>
            <person name="Arimoto A."/>
            <person name="Ishii H."/>
            <person name="Satoh N."/>
            <person name="Nishiyama T."/>
            <person name="Hasebe M."/>
            <person name="Maruyama T."/>
            <person name="Minagawa J."/>
            <person name="Obokata J."/>
            <person name="Shigenobu S."/>
        </authorList>
    </citation>
    <scope>NUCLEOTIDE SEQUENCE [LARGE SCALE GENOMIC DNA]</scope>
</reference>
<evidence type="ECO:0000256" key="8">
    <source>
        <dbReference type="ARBA" id="ARBA00023136"/>
    </source>
</evidence>
<sequence>MDMEFVEKHSLPFPAVTICSLSELDTRKTGRLPGVTNASHKLYDLFLVNNFWRSRVRKKSLNNPDYDDLLNMTTEKLYSVAAPTAKDMLRFCSYNGRPFKCFNNFSSHVFAPHCFHFNNNKSHTLEATRLGPMAGLVVIMEESSQSLLFGNTFSAGAKPVHNKVISGFQALRQARAPVAGLEPATEGSLQISGRTRKPLCYRRPLQLDI</sequence>
<comment type="subcellular location">
    <subcellularLocation>
        <location evidence="1">Membrane</location>
        <topology evidence="1">Multi-pass membrane protein</topology>
    </subcellularLocation>
</comment>
<evidence type="ECO:0000256" key="11">
    <source>
        <dbReference type="RuleBase" id="RU000679"/>
    </source>
</evidence>
<dbReference type="GO" id="GO:0015280">
    <property type="term" value="F:ligand-gated sodium channel activity"/>
    <property type="evidence" value="ECO:0007669"/>
    <property type="project" value="TreeGrafter"/>
</dbReference>
<gene>
    <name evidence="12" type="ORF">PoB_007188400</name>
</gene>
<dbReference type="EMBL" id="BLXT01008059">
    <property type="protein sequence ID" value="GFO45379.1"/>
    <property type="molecule type" value="Genomic_DNA"/>
</dbReference>
<dbReference type="PANTHER" id="PTHR11690">
    <property type="entry name" value="AMILORIDE-SENSITIVE SODIUM CHANNEL-RELATED"/>
    <property type="match status" value="1"/>
</dbReference>
<evidence type="ECO:0000256" key="6">
    <source>
        <dbReference type="ARBA" id="ARBA00023053"/>
    </source>
</evidence>
<comment type="caution">
    <text evidence="12">The sequence shown here is derived from an EMBL/GenBank/DDBJ whole genome shotgun (WGS) entry which is preliminary data.</text>
</comment>
<keyword evidence="8" id="KW-0472">Membrane</keyword>
<keyword evidence="5" id="KW-1133">Transmembrane helix</keyword>
<comment type="similarity">
    <text evidence="11">Belongs to the amiloride-sensitive sodium channel (TC 1.A.6) family.</text>
</comment>
<evidence type="ECO:0000313" key="13">
    <source>
        <dbReference type="Proteomes" id="UP000735302"/>
    </source>
</evidence>
<keyword evidence="3 11" id="KW-0894">Sodium channel</keyword>
<keyword evidence="6" id="KW-0915">Sodium</keyword>
<keyword evidence="10 11" id="KW-0407">Ion channel</keyword>
<keyword evidence="2 11" id="KW-0813">Transport</keyword>
<evidence type="ECO:0000256" key="4">
    <source>
        <dbReference type="ARBA" id="ARBA00022692"/>
    </source>
</evidence>
<dbReference type="InterPro" id="IPR001873">
    <property type="entry name" value="ENaC"/>
</dbReference>
<dbReference type="Gene3D" id="2.60.470.10">
    <property type="entry name" value="Acid-sensing ion channels like domains"/>
    <property type="match status" value="1"/>
</dbReference>
<organism evidence="12 13">
    <name type="scientific">Plakobranchus ocellatus</name>
    <dbReference type="NCBI Taxonomy" id="259542"/>
    <lineage>
        <taxon>Eukaryota</taxon>
        <taxon>Metazoa</taxon>
        <taxon>Spiralia</taxon>
        <taxon>Lophotrochozoa</taxon>
        <taxon>Mollusca</taxon>
        <taxon>Gastropoda</taxon>
        <taxon>Heterobranchia</taxon>
        <taxon>Euthyneura</taxon>
        <taxon>Panpulmonata</taxon>
        <taxon>Sacoglossa</taxon>
        <taxon>Placobranchoidea</taxon>
        <taxon>Plakobranchidae</taxon>
        <taxon>Plakobranchus</taxon>
    </lineage>
</organism>
<evidence type="ECO:0000256" key="3">
    <source>
        <dbReference type="ARBA" id="ARBA00022461"/>
    </source>
</evidence>
<evidence type="ECO:0000313" key="12">
    <source>
        <dbReference type="EMBL" id="GFO45379.1"/>
    </source>
</evidence>
<evidence type="ECO:0000256" key="7">
    <source>
        <dbReference type="ARBA" id="ARBA00023065"/>
    </source>
</evidence>
<name>A0AAV4DMH5_9GAST</name>
<proteinExistence type="inferred from homology"/>
<dbReference type="GO" id="GO:0005886">
    <property type="term" value="C:plasma membrane"/>
    <property type="evidence" value="ECO:0007669"/>
    <property type="project" value="TreeGrafter"/>
</dbReference>
<dbReference type="AlphaFoldDB" id="A0AAV4DMH5"/>
<dbReference type="Pfam" id="PF00858">
    <property type="entry name" value="ASC"/>
    <property type="match status" value="1"/>
</dbReference>
<evidence type="ECO:0000256" key="5">
    <source>
        <dbReference type="ARBA" id="ARBA00022989"/>
    </source>
</evidence>
<protein>
    <submittedName>
        <fullName evidence="12">Uncharacterized protein</fullName>
    </submittedName>
</protein>
<dbReference type="Proteomes" id="UP000735302">
    <property type="component" value="Unassembled WGS sequence"/>
</dbReference>
<keyword evidence="7 11" id="KW-0406">Ion transport</keyword>
<keyword evidence="4 11" id="KW-0812">Transmembrane</keyword>
<evidence type="ECO:0000256" key="9">
    <source>
        <dbReference type="ARBA" id="ARBA00023201"/>
    </source>
</evidence>